<evidence type="ECO:0000256" key="5">
    <source>
        <dbReference type="SAM" id="MobiDB-lite"/>
    </source>
</evidence>
<accession>A0A6A6QXJ7</accession>
<keyword evidence="4" id="KW-0539">Nucleus</keyword>
<protein>
    <recommendedName>
        <fullName evidence="8">Regulator of volume decrease after cellular swelling-domain-containing protein</fullName>
    </recommendedName>
</protein>
<dbReference type="InterPro" id="IPR039924">
    <property type="entry name" value="ICln/Lot5/Saf5"/>
</dbReference>
<feature type="compositionally biased region" description="Acidic residues" evidence="5">
    <location>
        <begin position="194"/>
        <end position="204"/>
    </location>
</feature>
<sequence length="285" mass="30476">MALEILSERPRLEAFTALEEHQSQTPNTFFGAKPVLHCKHSGVTLQIPQDQLHSHAAIAKFQPTAVVDGPATSQPATISNVEIWVTSERLVLFQLEPSNTGISIPYPSIALHAISRLKGPQYTSSEAGLEALYMELSLNDTELVNAEDEIEVLELTVLPPDYTSVTETTAPYIKELFAAMNACSDLHPDPASLESDEDDEEEDTAPGASGWITSENMDQYLDEAGNFIGGGALGDADGNFFGGGGTLGAGAGTVRTREDDDEAAHGSNGVDGTNGEDETKWRRTA</sequence>
<evidence type="ECO:0008006" key="8">
    <source>
        <dbReference type="Google" id="ProtNLM"/>
    </source>
</evidence>
<evidence type="ECO:0000256" key="1">
    <source>
        <dbReference type="ARBA" id="ARBA00004123"/>
    </source>
</evidence>
<evidence type="ECO:0000313" key="6">
    <source>
        <dbReference type="EMBL" id="KAF2497151.1"/>
    </source>
</evidence>
<evidence type="ECO:0000313" key="7">
    <source>
        <dbReference type="Proteomes" id="UP000799750"/>
    </source>
</evidence>
<dbReference type="Pfam" id="PF03517">
    <property type="entry name" value="Voldacs"/>
    <property type="match status" value="1"/>
</dbReference>
<dbReference type="GO" id="GO:0000387">
    <property type="term" value="P:spliceosomal snRNP assembly"/>
    <property type="evidence" value="ECO:0007669"/>
    <property type="project" value="TreeGrafter"/>
</dbReference>
<feature type="compositionally biased region" description="Gly residues" evidence="5">
    <location>
        <begin position="240"/>
        <end position="251"/>
    </location>
</feature>
<keyword evidence="3" id="KW-0963">Cytoplasm</keyword>
<name>A0A6A6QXJ7_9PEZI</name>
<dbReference type="GO" id="GO:0005681">
    <property type="term" value="C:spliceosomal complex"/>
    <property type="evidence" value="ECO:0007669"/>
    <property type="project" value="TreeGrafter"/>
</dbReference>
<dbReference type="GO" id="GO:0045292">
    <property type="term" value="P:mRNA cis splicing, via spliceosome"/>
    <property type="evidence" value="ECO:0007669"/>
    <property type="project" value="TreeGrafter"/>
</dbReference>
<dbReference type="InterPro" id="IPR011993">
    <property type="entry name" value="PH-like_dom_sf"/>
</dbReference>
<dbReference type="GO" id="GO:0034715">
    <property type="term" value="C:pICln-Sm protein complex"/>
    <property type="evidence" value="ECO:0007669"/>
    <property type="project" value="TreeGrafter"/>
</dbReference>
<dbReference type="EMBL" id="MU004187">
    <property type="protein sequence ID" value="KAF2497151.1"/>
    <property type="molecule type" value="Genomic_DNA"/>
</dbReference>
<dbReference type="AlphaFoldDB" id="A0A6A6QXJ7"/>
<feature type="region of interest" description="Disordered" evidence="5">
    <location>
        <begin position="187"/>
        <end position="212"/>
    </location>
</feature>
<evidence type="ECO:0000256" key="3">
    <source>
        <dbReference type="ARBA" id="ARBA00022490"/>
    </source>
</evidence>
<feature type="region of interest" description="Disordered" evidence="5">
    <location>
        <begin position="239"/>
        <end position="285"/>
    </location>
</feature>
<organism evidence="6 7">
    <name type="scientific">Lophium mytilinum</name>
    <dbReference type="NCBI Taxonomy" id="390894"/>
    <lineage>
        <taxon>Eukaryota</taxon>
        <taxon>Fungi</taxon>
        <taxon>Dikarya</taxon>
        <taxon>Ascomycota</taxon>
        <taxon>Pezizomycotina</taxon>
        <taxon>Dothideomycetes</taxon>
        <taxon>Pleosporomycetidae</taxon>
        <taxon>Mytilinidiales</taxon>
        <taxon>Mytilinidiaceae</taxon>
        <taxon>Lophium</taxon>
    </lineage>
</organism>
<dbReference type="OrthoDB" id="19714at2759"/>
<evidence type="ECO:0000256" key="2">
    <source>
        <dbReference type="ARBA" id="ARBA00004496"/>
    </source>
</evidence>
<evidence type="ECO:0000256" key="4">
    <source>
        <dbReference type="ARBA" id="ARBA00023242"/>
    </source>
</evidence>
<comment type="subcellular location">
    <subcellularLocation>
        <location evidence="2">Cytoplasm</location>
    </subcellularLocation>
    <subcellularLocation>
        <location evidence="1">Nucleus</location>
    </subcellularLocation>
</comment>
<dbReference type="Gene3D" id="2.30.29.30">
    <property type="entry name" value="Pleckstrin-homology domain (PH domain)/Phosphotyrosine-binding domain (PTB)"/>
    <property type="match status" value="1"/>
</dbReference>
<reference evidence="6" key="1">
    <citation type="journal article" date="2020" name="Stud. Mycol.">
        <title>101 Dothideomycetes genomes: a test case for predicting lifestyles and emergence of pathogens.</title>
        <authorList>
            <person name="Haridas S."/>
            <person name="Albert R."/>
            <person name="Binder M."/>
            <person name="Bloem J."/>
            <person name="Labutti K."/>
            <person name="Salamov A."/>
            <person name="Andreopoulos B."/>
            <person name="Baker S."/>
            <person name="Barry K."/>
            <person name="Bills G."/>
            <person name="Bluhm B."/>
            <person name="Cannon C."/>
            <person name="Castanera R."/>
            <person name="Culley D."/>
            <person name="Daum C."/>
            <person name="Ezra D."/>
            <person name="Gonzalez J."/>
            <person name="Henrissat B."/>
            <person name="Kuo A."/>
            <person name="Liang C."/>
            <person name="Lipzen A."/>
            <person name="Lutzoni F."/>
            <person name="Magnuson J."/>
            <person name="Mondo S."/>
            <person name="Nolan M."/>
            <person name="Ohm R."/>
            <person name="Pangilinan J."/>
            <person name="Park H.-J."/>
            <person name="Ramirez L."/>
            <person name="Alfaro M."/>
            <person name="Sun H."/>
            <person name="Tritt A."/>
            <person name="Yoshinaga Y."/>
            <person name="Zwiers L.-H."/>
            <person name="Turgeon B."/>
            <person name="Goodwin S."/>
            <person name="Spatafora J."/>
            <person name="Crous P."/>
            <person name="Grigoriev I."/>
        </authorList>
    </citation>
    <scope>NUCLEOTIDE SEQUENCE</scope>
    <source>
        <strain evidence="6">CBS 269.34</strain>
    </source>
</reference>
<gene>
    <name evidence="6" type="ORF">BU16DRAFT_458348</name>
</gene>
<dbReference type="PANTHER" id="PTHR21399">
    <property type="entry name" value="CHLORIDE CONDUCTANCE REGULATORY PROTEIN ICLN"/>
    <property type="match status" value="1"/>
</dbReference>
<dbReference type="Proteomes" id="UP000799750">
    <property type="component" value="Unassembled WGS sequence"/>
</dbReference>
<keyword evidence="7" id="KW-1185">Reference proteome</keyword>
<dbReference type="GO" id="GO:0005829">
    <property type="term" value="C:cytosol"/>
    <property type="evidence" value="ECO:0007669"/>
    <property type="project" value="TreeGrafter"/>
</dbReference>
<dbReference type="PANTHER" id="PTHR21399:SF0">
    <property type="entry name" value="METHYLOSOME SUBUNIT PICLN"/>
    <property type="match status" value="1"/>
</dbReference>
<proteinExistence type="predicted"/>